<evidence type="ECO:0000313" key="1">
    <source>
        <dbReference type="EMBL" id="GCD09469.1"/>
    </source>
</evidence>
<comment type="caution">
    <text evidence="1">The sequence shown here is derived from an EMBL/GenBank/DDBJ whole genome shotgun (WGS) entry which is preliminary data.</text>
</comment>
<proteinExistence type="predicted"/>
<dbReference type="Proteomes" id="UP000287872">
    <property type="component" value="Unassembled WGS sequence"/>
</dbReference>
<evidence type="ECO:0000313" key="2">
    <source>
        <dbReference type="Proteomes" id="UP000287872"/>
    </source>
</evidence>
<accession>A0A401UJ32</accession>
<gene>
    <name evidence="1" type="ORF">Ctaglu_10920</name>
</gene>
<organism evidence="1 2">
    <name type="scientific">Clostridium tagluense</name>
    <dbReference type="NCBI Taxonomy" id="360422"/>
    <lineage>
        <taxon>Bacteria</taxon>
        <taxon>Bacillati</taxon>
        <taxon>Bacillota</taxon>
        <taxon>Clostridia</taxon>
        <taxon>Eubacteriales</taxon>
        <taxon>Clostridiaceae</taxon>
        <taxon>Clostridium</taxon>
    </lineage>
</organism>
<dbReference type="RefSeq" id="WP_124998915.1">
    <property type="nucleotide sequence ID" value="NZ_BHYK01000005.1"/>
</dbReference>
<dbReference type="AlphaFoldDB" id="A0A401UJ32"/>
<reference evidence="1 2" key="1">
    <citation type="submission" date="2018-11" db="EMBL/GenBank/DDBJ databases">
        <title>Genome sequencing and assembly of Clostridium tagluense strain A121.</title>
        <authorList>
            <person name="Murakami T."/>
            <person name="Segawa T."/>
            <person name="Shcherbakova V.A."/>
            <person name="Mori H."/>
            <person name="Yoshimura Y."/>
        </authorList>
    </citation>
    <scope>NUCLEOTIDE SEQUENCE [LARGE SCALE GENOMIC DNA]</scope>
    <source>
        <strain evidence="1 2">A121</strain>
    </source>
</reference>
<protein>
    <submittedName>
        <fullName evidence="1">Uncharacterized protein</fullName>
    </submittedName>
</protein>
<dbReference type="EMBL" id="BHYK01000005">
    <property type="protein sequence ID" value="GCD09469.1"/>
    <property type="molecule type" value="Genomic_DNA"/>
</dbReference>
<sequence length="74" mass="8737">MKNKDLCRFVMLTIKCFVILLVIGVLLPKAVDCILQNLNNTTIYKNSIFVYKLVDKNYKLAYNYVLTFYLFFRG</sequence>
<dbReference type="OrthoDB" id="1912466at2"/>
<keyword evidence="2" id="KW-1185">Reference proteome</keyword>
<name>A0A401UJ32_9CLOT</name>